<evidence type="ECO:0000313" key="2">
    <source>
        <dbReference type="Proteomes" id="UP000282483"/>
    </source>
</evidence>
<dbReference type="AlphaFoldDB" id="A0A2Z5UV41"/>
<reference evidence="1 2" key="1">
    <citation type="submission" date="2017-03" db="EMBL/GenBank/DDBJ databases">
        <title>The genome sequence of Candidatus Rickettsiella viridis.</title>
        <authorList>
            <person name="Nikoh N."/>
            <person name="Tsuchida T."/>
            <person name="Yamaguchi K."/>
            <person name="Maeda T."/>
            <person name="Shigenobu S."/>
            <person name="Fukatsu T."/>
        </authorList>
    </citation>
    <scope>NUCLEOTIDE SEQUENCE [LARGE SCALE GENOMIC DNA]</scope>
    <source>
        <strain evidence="1 2">Ap-RA04</strain>
    </source>
</reference>
<dbReference type="KEGG" id="rvi:RVIR1_03630"/>
<organism evidence="1 2">
    <name type="scientific">Candidatus Rickettsiella viridis</name>
    <dbReference type="NCBI Taxonomy" id="676208"/>
    <lineage>
        <taxon>Bacteria</taxon>
        <taxon>Pseudomonadati</taxon>
        <taxon>Pseudomonadota</taxon>
        <taxon>Gammaproteobacteria</taxon>
        <taxon>Legionellales</taxon>
        <taxon>Coxiellaceae</taxon>
        <taxon>Rickettsiella</taxon>
    </lineage>
</organism>
<keyword evidence="2" id="KW-1185">Reference proteome</keyword>
<protein>
    <submittedName>
        <fullName evidence="1">Uncharacterized protein</fullName>
    </submittedName>
</protein>
<evidence type="ECO:0000313" key="1">
    <source>
        <dbReference type="EMBL" id="BBB14881.1"/>
    </source>
</evidence>
<sequence>MGPVWKKFLTITFTIKVDTLYKKVLYFVECGKNKKESYAIAI</sequence>
<accession>A0A2Z5UV41</accession>
<dbReference type="Proteomes" id="UP000282483">
    <property type="component" value="Chromosome"/>
</dbReference>
<gene>
    <name evidence="1" type="ORF">RVIR1_03630</name>
</gene>
<name>A0A2Z5UV41_9COXI</name>
<proteinExistence type="predicted"/>
<dbReference type="EMBL" id="AP018005">
    <property type="protein sequence ID" value="BBB14881.1"/>
    <property type="molecule type" value="Genomic_DNA"/>
</dbReference>